<feature type="chain" id="PRO_5001632593" description="Lipoprotein" evidence="1">
    <location>
        <begin position="27"/>
        <end position="112"/>
    </location>
</feature>
<evidence type="ECO:0000313" key="2">
    <source>
        <dbReference type="EMBL" id="KDN94711.1"/>
    </source>
</evidence>
<evidence type="ECO:0000313" key="3">
    <source>
        <dbReference type="Proteomes" id="UP000027341"/>
    </source>
</evidence>
<dbReference type="STRING" id="28885.EI16_12505"/>
<keyword evidence="3" id="KW-1185">Reference proteome</keyword>
<feature type="signal peptide" evidence="1">
    <location>
        <begin position="1"/>
        <end position="26"/>
    </location>
</feature>
<evidence type="ECO:0000256" key="1">
    <source>
        <dbReference type="SAM" id="SignalP"/>
    </source>
</evidence>
<comment type="caution">
    <text evidence="2">The sequence shown here is derived from an EMBL/GenBank/DDBJ whole genome shotgun (WGS) entry which is preliminary data.</text>
</comment>
<evidence type="ECO:0008006" key="4">
    <source>
        <dbReference type="Google" id="ProtNLM"/>
    </source>
</evidence>
<proteinExistence type="predicted"/>
<name>A0A066ZWL0_HYDMR</name>
<sequence length="112" mass="13121">MKINGLKIAIIWVPLVSCMWVTDANAYGDFSTGKTSDNFRSKTIAEFKKCQRMQNHQAKMECIENARAKFLSYQAEKQKQIFNKMHGNETIQKAFQNRQEILNEIRDKSMQR</sequence>
<dbReference type="Proteomes" id="UP000027341">
    <property type="component" value="Unassembled WGS sequence"/>
</dbReference>
<gene>
    <name evidence="2" type="ORF">EI16_12505</name>
</gene>
<accession>A0A066ZWL0</accession>
<dbReference type="EMBL" id="JMIU01000002">
    <property type="protein sequence ID" value="KDN94711.1"/>
    <property type="molecule type" value="Genomic_DNA"/>
</dbReference>
<organism evidence="2 3">
    <name type="scientific">Hydrogenovibrio marinus</name>
    <dbReference type="NCBI Taxonomy" id="28885"/>
    <lineage>
        <taxon>Bacteria</taxon>
        <taxon>Pseudomonadati</taxon>
        <taxon>Pseudomonadota</taxon>
        <taxon>Gammaproteobacteria</taxon>
        <taxon>Thiotrichales</taxon>
        <taxon>Piscirickettsiaceae</taxon>
        <taxon>Hydrogenovibrio</taxon>
    </lineage>
</organism>
<dbReference type="RefSeq" id="WP_029913457.1">
    <property type="nucleotide sequence ID" value="NZ_JMIU01000002.1"/>
</dbReference>
<protein>
    <recommendedName>
        <fullName evidence="4">Lipoprotein</fullName>
    </recommendedName>
</protein>
<dbReference type="AlphaFoldDB" id="A0A066ZWL0"/>
<keyword evidence="1" id="KW-0732">Signal</keyword>
<reference evidence="2 3" key="1">
    <citation type="submission" date="2014-04" db="EMBL/GenBank/DDBJ databases">
        <title>Draft genome sequence of Hydrogenovibrio marinus MH-110, a model organism for aerobic H2 metabolism.</title>
        <authorList>
            <person name="Cha H.J."/>
            <person name="Jo B.H."/>
            <person name="Hwang B.H."/>
        </authorList>
    </citation>
    <scope>NUCLEOTIDE SEQUENCE [LARGE SCALE GENOMIC DNA]</scope>
    <source>
        <strain evidence="2 3">MH-110</strain>
    </source>
</reference>